<dbReference type="PROSITE" id="PS50930">
    <property type="entry name" value="HTH_LYTTR"/>
    <property type="match status" value="1"/>
</dbReference>
<dbReference type="PANTHER" id="PTHR37299">
    <property type="entry name" value="TRANSCRIPTIONAL REGULATOR-RELATED"/>
    <property type="match status" value="1"/>
</dbReference>
<gene>
    <name evidence="2" type="ORF">EFY79_12050</name>
</gene>
<dbReference type="AlphaFoldDB" id="A0A3M9ND23"/>
<dbReference type="SMART" id="SM00850">
    <property type="entry name" value="LytTR"/>
    <property type="match status" value="1"/>
</dbReference>
<dbReference type="GO" id="GO:0000156">
    <property type="term" value="F:phosphorelay response regulator activity"/>
    <property type="evidence" value="ECO:0007669"/>
    <property type="project" value="InterPro"/>
</dbReference>
<dbReference type="PANTHER" id="PTHR37299:SF4">
    <property type="entry name" value="TRANSCRIPTIONAL REGULATOR"/>
    <property type="match status" value="1"/>
</dbReference>
<name>A0A3M9ND23_9BACT</name>
<dbReference type="InterPro" id="IPR007492">
    <property type="entry name" value="LytTR_DNA-bd_dom"/>
</dbReference>
<comment type="caution">
    <text evidence="2">The sequence shown here is derived from an EMBL/GenBank/DDBJ whole genome shotgun (WGS) entry which is preliminary data.</text>
</comment>
<proteinExistence type="predicted"/>
<sequence>MGKFIEYLPAKANSNKPFTNAQFLSEVSSDFSKYKDFNPVIVVSSDASAMNDAKQKETSDQNLPLEPGSAIYFAGKNLNGEVLEAIMRNPFNINRLENIIHYGGRKKTRIIVKSGTAHVALRLSEVVMIFTKDKIVFVVSKESKKYTVDKTLTEIEEDLDSSLFFRANRQTIVNLNFIKSFKPHQRVKLLLEMEIATVDEPIIISQQVAPDFKKWIEGA</sequence>
<dbReference type="RefSeq" id="WP_123120969.1">
    <property type="nucleotide sequence ID" value="NZ_RJJR01000009.1"/>
</dbReference>
<dbReference type="Proteomes" id="UP000267223">
    <property type="component" value="Unassembled WGS sequence"/>
</dbReference>
<evidence type="ECO:0000259" key="1">
    <source>
        <dbReference type="PROSITE" id="PS50930"/>
    </source>
</evidence>
<keyword evidence="3" id="KW-1185">Reference proteome</keyword>
<dbReference type="InterPro" id="IPR046947">
    <property type="entry name" value="LytR-like"/>
</dbReference>
<feature type="domain" description="HTH LytTR-type" evidence="1">
    <location>
        <begin position="110"/>
        <end position="191"/>
    </location>
</feature>
<dbReference type="Pfam" id="PF04397">
    <property type="entry name" value="LytTR"/>
    <property type="match status" value="1"/>
</dbReference>
<dbReference type="EMBL" id="RJJR01000009">
    <property type="protein sequence ID" value="RNI35689.1"/>
    <property type="molecule type" value="Genomic_DNA"/>
</dbReference>
<dbReference type="OrthoDB" id="735914at2"/>
<evidence type="ECO:0000313" key="3">
    <source>
        <dbReference type="Proteomes" id="UP000267223"/>
    </source>
</evidence>
<protein>
    <recommendedName>
        <fullName evidence="1">HTH LytTR-type domain-containing protein</fullName>
    </recommendedName>
</protein>
<reference evidence="2 3" key="1">
    <citation type="submission" date="2018-11" db="EMBL/GenBank/DDBJ databases">
        <title>Draft genome sequence of Ferruginibacter sp. BO-59.</title>
        <authorList>
            <person name="Im W.T."/>
        </authorList>
    </citation>
    <scope>NUCLEOTIDE SEQUENCE [LARGE SCALE GENOMIC DNA]</scope>
    <source>
        <strain evidence="2 3">BO-59</strain>
    </source>
</reference>
<organism evidence="2 3">
    <name type="scientific">Hanamia caeni</name>
    <dbReference type="NCBI Taxonomy" id="2294116"/>
    <lineage>
        <taxon>Bacteria</taxon>
        <taxon>Pseudomonadati</taxon>
        <taxon>Bacteroidota</taxon>
        <taxon>Chitinophagia</taxon>
        <taxon>Chitinophagales</taxon>
        <taxon>Chitinophagaceae</taxon>
        <taxon>Hanamia</taxon>
    </lineage>
</organism>
<evidence type="ECO:0000313" key="2">
    <source>
        <dbReference type="EMBL" id="RNI35689.1"/>
    </source>
</evidence>
<dbReference type="GO" id="GO:0003677">
    <property type="term" value="F:DNA binding"/>
    <property type="evidence" value="ECO:0007669"/>
    <property type="project" value="InterPro"/>
</dbReference>
<dbReference type="Gene3D" id="2.40.50.1020">
    <property type="entry name" value="LytTr DNA-binding domain"/>
    <property type="match status" value="1"/>
</dbReference>
<accession>A0A3M9ND23</accession>